<evidence type="ECO:0000256" key="1">
    <source>
        <dbReference type="ARBA" id="ARBA00005525"/>
    </source>
</evidence>
<dbReference type="Pfam" id="PF03807">
    <property type="entry name" value="F420_oxidored"/>
    <property type="match status" value="1"/>
</dbReference>
<dbReference type="Proteomes" id="UP001165065">
    <property type="component" value="Unassembled WGS sequence"/>
</dbReference>
<keyword evidence="6" id="KW-1185">Reference proteome</keyword>
<dbReference type="OrthoDB" id="195672at2759"/>
<proteinExistence type="inferred from homology"/>
<comment type="caution">
    <text evidence="5">The sequence shown here is derived from an EMBL/GenBank/DDBJ whole genome shotgun (WGS) entry which is preliminary data.</text>
</comment>
<gene>
    <name evidence="5" type="ORF">TrCOL_g12613</name>
</gene>
<organism evidence="5 6">
    <name type="scientific">Triparma columacea</name>
    <dbReference type="NCBI Taxonomy" id="722753"/>
    <lineage>
        <taxon>Eukaryota</taxon>
        <taxon>Sar</taxon>
        <taxon>Stramenopiles</taxon>
        <taxon>Ochrophyta</taxon>
        <taxon>Bolidophyceae</taxon>
        <taxon>Parmales</taxon>
        <taxon>Triparmaceae</taxon>
        <taxon>Triparma</taxon>
    </lineage>
</organism>
<sequence length="345" mass="36840">MDSKEGDFDPSNPPPASSASELLDPKFVMRSLSSLLVLPDAMDLSSVSRRDSSIVLRTQVLFLVGAILASIKDCPGSRGKQDQPAVGLIGCGLIGSNMVDAMIAAGLPPFSILIASRDEQKVARFKALGCRSGSDTAVVESCKIIVVCVAPQHLRALGNEIRKLKKKNQCLVISTVAGVSSNKIAKLCGISKVIRTVVDLVQLPVAWEDGGEEEKTTGGGAAGLTSDMITVGAKNLVAQSGALREIQAAIESLAVGLGADPEQAKLDVTKAIVGEQDTGDSPIKRRQKEEVKQEQKLGEASDEWIEEAPKPFLECADFLKYWKDNLAKGFYEVIAEEVYVKDLLF</sequence>
<dbReference type="InterPro" id="IPR036291">
    <property type="entry name" value="NAD(P)-bd_dom_sf"/>
</dbReference>
<name>A0A9W7GQB7_9STRA</name>
<dbReference type="GO" id="GO:0055129">
    <property type="term" value="P:L-proline biosynthetic process"/>
    <property type="evidence" value="ECO:0007669"/>
    <property type="project" value="TreeGrafter"/>
</dbReference>
<protein>
    <recommendedName>
        <fullName evidence="4">Pyrroline-5-carboxylate reductase catalytic N-terminal domain-containing protein</fullName>
    </recommendedName>
</protein>
<reference evidence="6" key="1">
    <citation type="journal article" date="2023" name="Commun. Biol.">
        <title>Genome analysis of Parmales, the sister group of diatoms, reveals the evolutionary specialization of diatoms from phago-mixotrophs to photoautotrophs.</title>
        <authorList>
            <person name="Ban H."/>
            <person name="Sato S."/>
            <person name="Yoshikawa S."/>
            <person name="Yamada K."/>
            <person name="Nakamura Y."/>
            <person name="Ichinomiya M."/>
            <person name="Sato N."/>
            <person name="Blanc-Mathieu R."/>
            <person name="Endo H."/>
            <person name="Kuwata A."/>
            <person name="Ogata H."/>
        </authorList>
    </citation>
    <scope>NUCLEOTIDE SEQUENCE [LARGE SCALE GENOMIC DNA]</scope>
</reference>
<evidence type="ECO:0000313" key="5">
    <source>
        <dbReference type="EMBL" id="GMI48168.1"/>
    </source>
</evidence>
<dbReference type="AlphaFoldDB" id="A0A9W7GQB7"/>
<evidence type="ECO:0000259" key="4">
    <source>
        <dbReference type="Pfam" id="PF03807"/>
    </source>
</evidence>
<dbReference type="PANTHER" id="PTHR11645">
    <property type="entry name" value="PYRROLINE-5-CARBOXYLATE REDUCTASE"/>
    <property type="match status" value="1"/>
</dbReference>
<dbReference type="PANTHER" id="PTHR11645:SF0">
    <property type="entry name" value="PYRROLINE-5-CARBOXYLATE REDUCTASE 3"/>
    <property type="match status" value="1"/>
</dbReference>
<accession>A0A9W7GQB7</accession>
<evidence type="ECO:0000256" key="3">
    <source>
        <dbReference type="SAM" id="MobiDB-lite"/>
    </source>
</evidence>
<comment type="similarity">
    <text evidence="1">Belongs to the pyrroline-5-carboxylate reductase family.</text>
</comment>
<evidence type="ECO:0000313" key="6">
    <source>
        <dbReference type="Proteomes" id="UP001165065"/>
    </source>
</evidence>
<feature type="region of interest" description="Disordered" evidence="3">
    <location>
        <begin position="1"/>
        <end position="20"/>
    </location>
</feature>
<keyword evidence="2" id="KW-0560">Oxidoreductase</keyword>
<dbReference type="Gene3D" id="3.40.50.720">
    <property type="entry name" value="NAD(P)-binding Rossmann-like Domain"/>
    <property type="match status" value="1"/>
</dbReference>
<evidence type="ECO:0000256" key="2">
    <source>
        <dbReference type="ARBA" id="ARBA00023002"/>
    </source>
</evidence>
<dbReference type="InterPro" id="IPR028939">
    <property type="entry name" value="P5C_Rdtase_cat_N"/>
</dbReference>
<dbReference type="GO" id="GO:0004735">
    <property type="term" value="F:pyrroline-5-carboxylate reductase activity"/>
    <property type="evidence" value="ECO:0007669"/>
    <property type="project" value="TreeGrafter"/>
</dbReference>
<feature type="domain" description="Pyrroline-5-carboxylate reductase catalytic N-terminal" evidence="4">
    <location>
        <begin position="86"/>
        <end position="178"/>
    </location>
</feature>
<dbReference type="EMBL" id="BRYA01000377">
    <property type="protein sequence ID" value="GMI48168.1"/>
    <property type="molecule type" value="Genomic_DNA"/>
</dbReference>
<dbReference type="SUPFAM" id="SSF51735">
    <property type="entry name" value="NAD(P)-binding Rossmann-fold domains"/>
    <property type="match status" value="1"/>
</dbReference>